<organism evidence="1 2">
    <name type="scientific">Marinobacter nauticus (strain ATCC 700491 / DSM 11845 / VT8)</name>
    <name type="common">Marinobacter aquaeolei</name>
    <dbReference type="NCBI Taxonomy" id="351348"/>
    <lineage>
        <taxon>Bacteria</taxon>
        <taxon>Pseudomonadati</taxon>
        <taxon>Pseudomonadota</taxon>
        <taxon>Gammaproteobacteria</taxon>
        <taxon>Pseudomonadales</taxon>
        <taxon>Marinobacteraceae</taxon>
        <taxon>Marinobacter</taxon>
    </lineage>
</organism>
<dbReference type="EMBL" id="CP000514">
    <property type="protein sequence ID" value="ABM19673.1"/>
    <property type="molecule type" value="Genomic_DNA"/>
</dbReference>
<sequence>MPVWVNKKLIGARLLFTARIEVDEQELLFEVAYVADELVTASRPSHPDLESRSVFLRKYGKARLWISGALYEVLKGLFV</sequence>
<evidence type="ECO:0000313" key="1">
    <source>
        <dbReference type="EMBL" id="ABM19673.1"/>
    </source>
</evidence>
<reference evidence="2" key="1">
    <citation type="journal article" date="2011" name="Appl. Environ. Microbiol.">
        <title>Genomic potential of Marinobacter aquaeolei, a biogeochemical 'opportunitroph'.</title>
        <authorList>
            <person name="Singer E."/>
            <person name="Webb E.A."/>
            <person name="Nelson W.C."/>
            <person name="Heidelberg J.F."/>
            <person name="Ivanova N."/>
            <person name="Pati A."/>
            <person name="Edwards K.J."/>
        </authorList>
    </citation>
    <scope>NUCLEOTIDE SEQUENCE [LARGE SCALE GENOMIC DNA]</scope>
    <source>
        <strain evidence="2">ATCC 700491 / DSM 11845 / VT8</strain>
    </source>
</reference>
<evidence type="ECO:0000313" key="2">
    <source>
        <dbReference type="Proteomes" id="UP000000998"/>
    </source>
</evidence>
<gene>
    <name evidence="1" type="ordered locus">Maqu_2598</name>
</gene>
<dbReference type="STRING" id="351348.Maqu_2598"/>
<dbReference type="Proteomes" id="UP000000998">
    <property type="component" value="Chromosome"/>
</dbReference>
<dbReference type="HOGENOM" id="CLU_2601878_0_0_6"/>
<proteinExistence type="predicted"/>
<accession>A1U3V4</accession>
<name>A1U3V4_MARN8</name>
<dbReference type="KEGG" id="maq:Maqu_2598"/>
<protein>
    <submittedName>
        <fullName evidence="1">Uncharacterized protein</fullName>
    </submittedName>
</protein>
<dbReference type="AlphaFoldDB" id="A1U3V4"/>